<keyword evidence="3 6" id="KW-0812">Transmembrane</keyword>
<dbReference type="PANTHER" id="PTHR38459:SF1">
    <property type="entry name" value="PROPHAGE BACTOPRENOL-LINKED GLUCOSE TRANSLOCASE HOMOLOG"/>
    <property type="match status" value="1"/>
</dbReference>
<protein>
    <recommendedName>
        <fullName evidence="7">GtrA/DPMS transmembrane domain-containing protein</fullName>
    </recommendedName>
</protein>
<gene>
    <name evidence="8" type="ORF">SDC9_126575</name>
</gene>
<keyword evidence="4 6" id="KW-1133">Transmembrane helix</keyword>
<feature type="transmembrane region" description="Helical" evidence="6">
    <location>
        <begin position="39"/>
        <end position="59"/>
    </location>
</feature>
<comment type="caution">
    <text evidence="8">The sequence shown here is derived from an EMBL/GenBank/DDBJ whole genome shotgun (WGS) entry which is preliminary data.</text>
</comment>
<evidence type="ECO:0000256" key="6">
    <source>
        <dbReference type="SAM" id="Phobius"/>
    </source>
</evidence>
<keyword evidence="5 6" id="KW-0472">Membrane</keyword>
<feature type="domain" description="GtrA/DPMS transmembrane" evidence="7">
    <location>
        <begin position="14"/>
        <end position="126"/>
    </location>
</feature>
<feature type="transmembrane region" description="Helical" evidence="6">
    <location>
        <begin position="104"/>
        <end position="126"/>
    </location>
</feature>
<dbReference type="PANTHER" id="PTHR38459">
    <property type="entry name" value="PROPHAGE BACTOPRENOL-LINKED GLUCOSE TRANSLOCASE HOMOLOG"/>
    <property type="match status" value="1"/>
</dbReference>
<dbReference type="GO" id="GO:0005886">
    <property type="term" value="C:plasma membrane"/>
    <property type="evidence" value="ECO:0007669"/>
    <property type="project" value="TreeGrafter"/>
</dbReference>
<evidence type="ECO:0000259" key="7">
    <source>
        <dbReference type="Pfam" id="PF04138"/>
    </source>
</evidence>
<dbReference type="EMBL" id="VSSQ01029407">
    <property type="protein sequence ID" value="MPM79537.1"/>
    <property type="molecule type" value="Genomic_DNA"/>
</dbReference>
<evidence type="ECO:0000313" key="8">
    <source>
        <dbReference type="EMBL" id="MPM79537.1"/>
    </source>
</evidence>
<evidence type="ECO:0000256" key="4">
    <source>
        <dbReference type="ARBA" id="ARBA00022989"/>
    </source>
</evidence>
<evidence type="ECO:0000256" key="3">
    <source>
        <dbReference type="ARBA" id="ARBA00022692"/>
    </source>
</evidence>
<dbReference type="AlphaFoldDB" id="A0A645CRJ5"/>
<dbReference type="GO" id="GO:0000271">
    <property type="term" value="P:polysaccharide biosynthetic process"/>
    <property type="evidence" value="ECO:0007669"/>
    <property type="project" value="InterPro"/>
</dbReference>
<comment type="similarity">
    <text evidence="2">Belongs to the GtrA family.</text>
</comment>
<name>A0A645CRJ5_9ZZZZ</name>
<feature type="transmembrane region" description="Helical" evidence="6">
    <location>
        <begin position="71"/>
        <end position="92"/>
    </location>
</feature>
<evidence type="ECO:0000256" key="2">
    <source>
        <dbReference type="ARBA" id="ARBA00009399"/>
    </source>
</evidence>
<evidence type="ECO:0000256" key="1">
    <source>
        <dbReference type="ARBA" id="ARBA00004141"/>
    </source>
</evidence>
<dbReference type="InterPro" id="IPR051401">
    <property type="entry name" value="GtrA_CellWall_Glycosyl"/>
</dbReference>
<proteinExistence type="inferred from homology"/>
<comment type="subcellular location">
    <subcellularLocation>
        <location evidence="1">Membrane</location>
        <topology evidence="1">Multi-pass membrane protein</topology>
    </subcellularLocation>
</comment>
<dbReference type="InterPro" id="IPR007267">
    <property type="entry name" value="GtrA_DPMS_TM"/>
</dbReference>
<accession>A0A645CRJ5</accession>
<sequence length="149" mass="17283">MQKERKEELARVAKYVLFSASAGIIQSLAFTLLHEVVRWPYWPCYLIALVLSVVWNFTLNREFTFKSTANIPRAMTLVALYYCVFTPLSTLWGTALTNAGWNAYIVLFGTMLINLTTEFLFWRLVVYRGSINTNARAQRQQEVKQEETE</sequence>
<evidence type="ECO:0000256" key="5">
    <source>
        <dbReference type="ARBA" id="ARBA00023136"/>
    </source>
</evidence>
<reference evidence="8" key="1">
    <citation type="submission" date="2019-08" db="EMBL/GenBank/DDBJ databases">
        <authorList>
            <person name="Kucharzyk K."/>
            <person name="Murdoch R.W."/>
            <person name="Higgins S."/>
            <person name="Loffler F."/>
        </authorList>
    </citation>
    <scope>NUCLEOTIDE SEQUENCE</scope>
</reference>
<dbReference type="Pfam" id="PF04138">
    <property type="entry name" value="GtrA_DPMS_TM"/>
    <property type="match status" value="1"/>
</dbReference>
<feature type="transmembrane region" description="Helical" evidence="6">
    <location>
        <begin position="12"/>
        <end position="33"/>
    </location>
</feature>
<organism evidence="8">
    <name type="scientific">bioreactor metagenome</name>
    <dbReference type="NCBI Taxonomy" id="1076179"/>
    <lineage>
        <taxon>unclassified sequences</taxon>
        <taxon>metagenomes</taxon>
        <taxon>ecological metagenomes</taxon>
    </lineage>
</organism>